<dbReference type="EMBL" id="VEVO01000008">
    <property type="protein sequence ID" value="KAF0038420.1"/>
    <property type="molecule type" value="Genomic_DNA"/>
</dbReference>
<protein>
    <submittedName>
        <fullName evidence="1">Uncharacterized protein</fullName>
    </submittedName>
</protein>
<name>A0A6A4T301_SCOMX</name>
<evidence type="ECO:0000313" key="2">
    <source>
        <dbReference type="Proteomes" id="UP000438429"/>
    </source>
</evidence>
<dbReference type="Proteomes" id="UP000438429">
    <property type="component" value="Unassembled WGS sequence"/>
</dbReference>
<gene>
    <name evidence="1" type="ORF">F2P81_008904</name>
</gene>
<accession>A0A6A4T301</accession>
<reference evidence="1 2" key="1">
    <citation type="submission" date="2019-06" db="EMBL/GenBank/DDBJ databases">
        <title>Draft genomes of female and male turbot (Scophthalmus maximus).</title>
        <authorList>
            <person name="Xu H."/>
            <person name="Xu X.-W."/>
            <person name="Shao C."/>
            <person name="Chen S."/>
        </authorList>
    </citation>
    <scope>NUCLEOTIDE SEQUENCE [LARGE SCALE GENOMIC DNA]</scope>
    <source>
        <strain evidence="1">Ysfricsl-2016a</strain>
        <tissue evidence="1">Blood</tissue>
    </source>
</reference>
<dbReference type="AlphaFoldDB" id="A0A6A4T301"/>
<proteinExistence type="predicted"/>
<comment type="caution">
    <text evidence="1">The sequence shown here is derived from an EMBL/GenBank/DDBJ whole genome shotgun (WGS) entry which is preliminary data.</text>
</comment>
<organism evidence="1 2">
    <name type="scientific">Scophthalmus maximus</name>
    <name type="common">Turbot</name>
    <name type="synonym">Psetta maxima</name>
    <dbReference type="NCBI Taxonomy" id="52904"/>
    <lineage>
        <taxon>Eukaryota</taxon>
        <taxon>Metazoa</taxon>
        <taxon>Chordata</taxon>
        <taxon>Craniata</taxon>
        <taxon>Vertebrata</taxon>
        <taxon>Euteleostomi</taxon>
        <taxon>Actinopterygii</taxon>
        <taxon>Neopterygii</taxon>
        <taxon>Teleostei</taxon>
        <taxon>Neoteleostei</taxon>
        <taxon>Acanthomorphata</taxon>
        <taxon>Carangaria</taxon>
        <taxon>Pleuronectiformes</taxon>
        <taxon>Pleuronectoidei</taxon>
        <taxon>Scophthalmidae</taxon>
        <taxon>Scophthalmus</taxon>
    </lineage>
</organism>
<sequence>MSILLVFPEAVCERPDSIDSLLHTDVNANGEYRGWLSYTQADLYFGFPKVDNSYFVHKFSYSDIFLKVEQEDAARVSSLIKFVSSNLFSELRSHLTHVEISSEILCSCFEKFECVSIRTPARLARNVGLSLRLSVFLCGPEIENDTQRCTSWLLAVVTEFDHGIVTYCMSGTRAASHPSVIHNSQSDILLTVDPEVVPLQTLCHYNDVMVSLSLDGLSPTGFHIQTWPSETSHELQAPVCLQAVASAVGLRQSGESPGDREAQTVTDVCPHSYGSVYTETDRNRVKEKLADICDSAEVQEDESELMKTRRWHPDELATFEASL</sequence>
<evidence type="ECO:0000313" key="1">
    <source>
        <dbReference type="EMBL" id="KAF0038420.1"/>
    </source>
</evidence>